<evidence type="ECO:0000256" key="1">
    <source>
        <dbReference type="SAM" id="Phobius"/>
    </source>
</evidence>
<keyword evidence="1" id="KW-0812">Transmembrane</keyword>
<comment type="caution">
    <text evidence="2">The sequence shown here is derived from an EMBL/GenBank/DDBJ whole genome shotgun (WGS) entry which is preliminary data.</text>
</comment>
<evidence type="ECO:0000313" key="2">
    <source>
        <dbReference type="EMBL" id="MCK2212741.1"/>
    </source>
</evidence>
<accession>A0ABT0FKA2</accession>
<sequence length="192" mass="19732">MSRRTGRVNRWALALTGLVLAALGGTALARGLGAFGQDPRAPIVSGEVRAFFARAGSGIWWAVALASIVLVLLALRWLFAQGRGEVPGVLRLDDGPDGVTEVSAGGVAQAVAADVEASPAVLSAHAGLVRSRGGPEVRLTVVADEAAPMSEVAGHLSGVALPHMRDALDRDQVPAVARVSLEPSPAPHRVVH</sequence>
<proteinExistence type="predicted"/>
<evidence type="ECO:0000313" key="3">
    <source>
        <dbReference type="Proteomes" id="UP001317259"/>
    </source>
</evidence>
<gene>
    <name evidence="2" type="ORF">MF672_002865</name>
</gene>
<organism evidence="2 3">
    <name type="scientific">Actinomadura luzonensis</name>
    <dbReference type="NCBI Taxonomy" id="2805427"/>
    <lineage>
        <taxon>Bacteria</taxon>
        <taxon>Bacillati</taxon>
        <taxon>Actinomycetota</taxon>
        <taxon>Actinomycetes</taxon>
        <taxon>Streptosporangiales</taxon>
        <taxon>Thermomonosporaceae</taxon>
        <taxon>Actinomadura</taxon>
    </lineage>
</organism>
<dbReference type="RefSeq" id="WP_242379163.1">
    <property type="nucleotide sequence ID" value="NZ_JAKRKC020000001.1"/>
</dbReference>
<protein>
    <submittedName>
        <fullName evidence="2">Alkaline shock response membrane anchor protein AmaP</fullName>
    </submittedName>
</protein>
<keyword evidence="1" id="KW-0472">Membrane</keyword>
<keyword evidence="3" id="KW-1185">Reference proteome</keyword>
<dbReference type="Proteomes" id="UP001317259">
    <property type="component" value="Unassembled WGS sequence"/>
</dbReference>
<keyword evidence="1" id="KW-1133">Transmembrane helix</keyword>
<dbReference type="EMBL" id="JAKRKC020000001">
    <property type="protein sequence ID" value="MCK2212741.1"/>
    <property type="molecule type" value="Genomic_DNA"/>
</dbReference>
<reference evidence="2 3" key="1">
    <citation type="submission" date="2022-04" db="EMBL/GenBank/DDBJ databases">
        <title>Genome draft of Actinomadura sp. ATCC 31491.</title>
        <authorList>
            <person name="Shi X."/>
            <person name="Du Y."/>
        </authorList>
    </citation>
    <scope>NUCLEOTIDE SEQUENCE [LARGE SCALE GENOMIC DNA]</scope>
    <source>
        <strain evidence="2 3">ATCC 31491</strain>
    </source>
</reference>
<feature type="transmembrane region" description="Helical" evidence="1">
    <location>
        <begin position="59"/>
        <end position="79"/>
    </location>
</feature>
<name>A0ABT0FKA2_9ACTN</name>